<keyword evidence="3" id="KW-0509">mRNA transport</keyword>
<dbReference type="GO" id="GO:0005543">
    <property type="term" value="F:phospholipid binding"/>
    <property type="evidence" value="ECO:0007669"/>
    <property type="project" value="TreeGrafter"/>
</dbReference>
<feature type="domain" description="RRM Nup35-type" evidence="9">
    <location>
        <begin position="286"/>
        <end position="343"/>
    </location>
</feature>
<organism evidence="10 11">
    <name type="scientific">Spizellomyces punctatus (strain DAOM BR117)</name>
    <dbReference type="NCBI Taxonomy" id="645134"/>
    <lineage>
        <taxon>Eukaryota</taxon>
        <taxon>Fungi</taxon>
        <taxon>Fungi incertae sedis</taxon>
        <taxon>Chytridiomycota</taxon>
        <taxon>Chytridiomycota incertae sedis</taxon>
        <taxon>Chytridiomycetes</taxon>
        <taxon>Spizellomycetales</taxon>
        <taxon>Spizellomycetaceae</taxon>
        <taxon>Spizellomyces</taxon>
    </lineage>
</organism>
<evidence type="ECO:0000313" key="10">
    <source>
        <dbReference type="EMBL" id="KNC96674.1"/>
    </source>
</evidence>
<dbReference type="GO" id="GO:0051028">
    <property type="term" value="P:mRNA transport"/>
    <property type="evidence" value="ECO:0007669"/>
    <property type="project" value="UniProtKB-KW"/>
</dbReference>
<dbReference type="AlphaFoldDB" id="A0A0L0H6T4"/>
<feature type="region of interest" description="Disordered" evidence="8">
    <location>
        <begin position="211"/>
        <end position="284"/>
    </location>
</feature>
<dbReference type="GO" id="GO:0003676">
    <property type="term" value="F:nucleic acid binding"/>
    <property type="evidence" value="ECO:0007669"/>
    <property type="project" value="InterPro"/>
</dbReference>
<dbReference type="Pfam" id="PF05172">
    <property type="entry name" value="RRM_Nup35"/>
    <property type="match status" value="1"/>
</dbReference>
<feature type="compositionally biased region" description="Low complexity" evidence="8">
    <location>
        <begin position="168"/>
        <end position="180"/>
    </location>
</feature>
<dbReference type="InterPro" id="IPR012677">
    <property type="entry name" value="Nucleotide-bd_a/b_plait_sf"/>
</dbReference>
<dbReference type="VEuPathDB" id="FungiDB:SPPG_07886"/>
<dbReference type="InterPro" id="IPR007846">
    <property type="entry name" value="RRM_NUP35_dom"/>
</dbReference>
<feature type="compositionally biased region" description="Polar residues" evidence="8">
    <location>
        <begin position="81"/>
        <end position="92"/>
    </location>
</feature>
<dbReference type="GeneID" id="27691072"/>
<dbReference type="SUPFAM" id="SSF54928">
    <property type="entry name" value="RNA-binding domain, RBD"/>
    <property type="match status" value="1"/>
</dbReference>
<keyword evidence="6" id="KW-0906">Nuclear pore complex</keyword>
<keyword evidence="4" id="KW-0653">Protein transport</keyword>
<dbReference type="Proteomes" id="UP000053201">
    <property type="component" value="Unassembled WGS sequence"/>
</dbReference>
<dbReference type="GO" id="GO:0006999">
    <property type="term" value="P:nuclear pore organization"/>
    <property type="evidence" value="ECO:0007669"/>
    <property type="project" value="TreeGrafter"/>
</dbReference>
<evidence type="ECO:0000259" key="9">
    <source>
        <dbReference type="Pfam" id="PF05172"/>
    </source>
</evidence>
<keyword evidence="11" id="KW-1185">Reference proteome</keyword>
<reference evidence="10 11" key="1">
    <citation type="submission" date="2009-08" db="EMBL/GenBank/DDBJ databases">
        <title>The Genome Sequence of Spizellomyces punctatus strain DAOM BR117.</title>
        <authorList>
            <consortium name="The Broad Institute Genome Sequencing Platform"/>
            <person name="Russ C."/>
            <person name="Cuomo C."/>
            <person name="Shea T."/>
            <person name="Young S.K."/>
            <person name="Zeng Q."/>
            <person name="Koehrsen M."/>
            <person name="Haas B."/>
            <person name="Borodovsky M."/>
            <person name="Guigo R."/>
            <person name="Alvarado L."/>
            <person name="Berlin A."/>
            <person name="Bochicchio J."/>
            <person name="Borenstein D."/>
            <person name="Chapman S."/>
            <person name="Chen Z."/>
            <person name="Engels R."/>
            <person name="Freedman E."/>
            <person name="Gellesch M."/>
            <person name="Goldberg J."/>
            <person name="Griggs A."/>
            <person name="Gujja S."/>
            <person name="Heiman D."/>
            <person name="Hepburn T."/>
            <person name="Howarth C."/>
            <person name="Jen D."/>
            <person name="Larson L."/>
            <person name="Lewis B."/>
            <person name="Mehta T."/>
            <person name="Park D."/>
            <person name="Pearson M."/>
            <person name="Roberts A."/>
            <person name="Saif S."/>
            <person name="Shenoy N."/>
            <person name="Sisk P."/>
            <person name="Stolte C."/>
            <person name="Sykes S."/>
            <person name="Thomson T."/>
            <person name="Walk T."/>
            <person name="White J."/>
            <person name="Yandava C."/>
            <person name="Burger G."/>
            <person name="Gray M.W."/>
            <person name="Holland P.W.H."/>
            <person name="King N."/>
            <person name="Lang F.B.F."/>
            <person name="Roger A.J."/>
            <person name="Ruiz-Trillo I."/>
            <person name="Lander E."/>
            <person name="Nusbaum C."/>
        </authorList>
    </citation>
    <scope>NUCLEOTIDE SEQUENCE [LARGE SCALE GENOMIC DNA]</scope>
    <source>
        <strain evidence="10 11">DAOM BR117</strain>
    </source>
</reference>
<feature type="compositionally biased region" description="Basic and acidic residues" evidence="8">
    <location>
        <begin position="421"/>
        <end position="435"/>
    </location>
</feature>
<gene>
    <name evidence="10" type="ORF">SPPG_07886</name>
</gene>
<evidence type="ECO:0000256" key="8">
    <source>
        <dbReference type="SAM" id="MobiDB-lite"/>
    </source>
</evidence>
<dbReference type="GO" id="GO:0017056">
    <property type="term" value="F:structural constituent of nuclear pore"/>
    <property type="evidence" value="ECO:0007669"/>
    <property type="project" value="TreeGrafter"/>
</dbReference>
<evidence type="ECO:0000313" key="11">
    <source>
        <dbReference type="Proteomes" id="UP000053201"/>
    </source>
</evidence>
<dbReference type="RefSeq" id="XP_016604714.1">
    <property type="nucleotide sequence ID" value="XM_016756036.1"/>
</dbReference>
<keyword evidence="2" id="KW-0813">Transport</keyword>
<accession>A0A0L0H6T4</accession>
<feature type="compositionally biased region" description="Basic and acidic residues" evidence="8">
    <location>
        <begin position="237"/>
        <end position="251"/>
    </location>
</feature>
<evidence type="ECO:0000256" key="1">
    <source>
        <dbReference type="ARBA" id="ARBA00004567"/>
    </source>
</evidence>
<evidence type="ECO:0000256" key="5">
    <source>
        <dbReference type="ARBA" id="ARBA00023010"/>
    </source>
</evidence>
<evidence type="ECO:0000256" key="6">
    <source>
        <dbReference type="ARBA" id="ARBA00023132"/>
    </source>
</evidence>
<feature type="region of interest" description="Disordered" evidence="8">
    <location>
        <begin position="376"/>
        <end position="437"/>
    </location>
</feature>
<sequence>MFNSPYPQGKGAMSFRGQTPFDGERVHSPAYFTPGENFSSPRRTQSPSNGHAGSMYGRSQQGSQHQYQHNNHGNLYENFHEQNGSPPHQSGMYSHYESPYQQPNSHDEHELAQHQPGMYAEQQQRHQPSQDEGPKYVPSFLTEALLGSPKKRPSPRLYQGLRDRRRSSSGADDSSNVSTSPRQEDDYIPRMSLFVDGARCYGLPYTGYEDADVHSEPTSWAENSVGSKGARTNYTQRGRDTSVSRSLHEEGTMLPDTPMDMSPLSVGSRSSVAPDTPTPNPLGNTVTVLGSRDVDLLLQEFSNLGRIISHKKGRNWIVIRYADHSAVRAALRHDNTLWNDEVLAVKSGDTVNAYGSGIRSAAPSLSSPIAIPGAFDWATSPDDGSANPPSEPAAVRTEENGLASTVSNDFEDKSNGVAPGAEEKYASPAPRKDDILPVTPPKYESWPPVYDNAHGNRIKPGYFSDGVLGYVYDFLFGS</sequence>
<feature type="region of interest" description="Disordered" evidence="8">
    <location>
        <begin position="1"/>
        <end position="112"/>
    </location>
</feature>
<feature type="compositionally biased region" description="Polar residues" evidence="8">
    <location>
        <begin position="216"/>
        <end position="236"/>
    </location>
</feature>
<evidence type="ECO:0000256" key="2">
    <source>
        <dbReference type="ARBA" id="ARBA00022448"/>
    </source>
</evidence>
<proteinExistence type="predicted"/>
<comment type="subcellular location">
    <subcellularLocation>
        <location evidence="1">Nucleus</location>
        <location evidence="1">Nuclear pore complex</location>
    </subcellularLocation>
</comment>
<dbReference type="GO" id="GO:0006607">
    <property type="term" value="P:NLS-bearing protein import into nucleus"/>
    <property type="evidence" value="ECO:0007669"/>
    <property type="project" value="TreeGrafter"/>
</dbReference>
<evidence type="ECO:0000256" key="3">
    <source>
        <dbReference type="ARBA" id="ARBA00022816"/>
    </source>
</evidence>
<evidence type="ECO:0000256" key="4">
    <source>
        <dbReference type="ARBA" id="ARBA00022927"/>
    </source>
</evidence>
<dbReference type="Gene3D" id="3.30.70.330">
    <property type="match status" value="1"/>
</dbReference>
<feature type="region of interest" description="Disordered" evidence="8">
    <location>
        <begin position="143"/>
        <end position="189"/>
    </location>
</feature>
<dbReference type="PANTHER" id="PTHR21527:SF6">
    <property type="entry name" value="NUCLEOPORIN NUP35"/>
    <property type="match status" value="1"/>
</dbReference>
<protein>
    <recommendedName>
        <fullName evidence="9">RRM Nup35-type domain-containing protein</fullName>
    </recommendedName>
</protein>
<dbReference type="OrthoDB" id="2140180at2759"/>
<dbReference type="PANTHER" id="PTHR21527">
    <property type="entry name" value="NUCLEOPORIN NUP35"/>
    <property type="match status" value="1"/>
</dbReference>
<evidence type="ECO:0000256" key="7">
    <source>
        <dbReference type="ARBA" id="ARBA00023242"/>
    </source>
</evidence>
<keyword evidence="7" id="KW-0539">Nucleus</keyword>
<feature type="compositionally biased region" description="Polar residues" evidence="8">
    <location>
        <begin position="36"/>
        <end position="73"/>
    </location>
</feature>
<dbReference type="EMBL" id="KQ257467">
    <property type="protein sequence ID" value="KNC96674.1"/>
    <property type="molecule type" value="Genomic_DNA"/>
</dbReference>
<keyword evidence="5" id="KW-0811">Translocation</keyword>
<dbReference type="InParanoid" id="A0A0L0H6T4"/>
<dbReference type="GO" id="GO:0044613">
    <property type="term" value="C:nuclear pore central transport channel"/>
    <property type="evidence" value="ECO:0007669"/>
    <property type="project" value="TreeGrafter"/>
</dbReference>
<dbReference type="GO" id="GO:0044615">
    <property type="term" value="C:nuclear pore nuclear basket"/>
    <property type="evidence" value="ECO:0007669"/>
    <property type="project" value="TreeGrafter"/>
</dbReference>
<dbReference type="InterPro" id="IPR035979">
    <property type="entry name" value="RBD_domain_sf"/>
</dbReference>
<name>A0A0L0H6T4_SPIPD</name>
<feature type="region of interest" description="Disordered" evidence="8">
    <location>
        <begin position="117"/>
        <end position="136"/>
    </location>
</feature>